<accession>B4VIS7</accession>
<dbReference type="EMBL" id="DS989842">
    <property type="protein sequence ID" value="EDX77990.1"/>
    <property type="molecule type" value="Genomic_DNA"/>
</dbReference>
<evidence type="ECO:0000313" key="2">
    <source>
        <dbReference type="Proteomes" id="UP000003835"/>
    </source>
</evidence>
<keyword evidence="2" id="KW-1185">Reference proteome</keyword>
<sequence>MLYNNAQIVGWILLLNRAHVGHWCQLKVENQCWQGFKLCLSTSQHFPLIP</sequence>
<evidence type="ECO:0000313" key="1">
    <source>
        <dbReference type="EMBL" id="EDX77990.1"/>
    </source>
</evidence>
<organism evidence="1 2">
    <name type="scientific">Coleofasciculus chthonoplastes PCC 7420</name>
    <dbReference type="NCBI Taxonomy" id="118168"/>
    <lineage>
        <taxon>Bacteria</taxon>
        <taxon>Bacillati</taxon>
        <taxon>Cyanobacteriota</taxon>
        <taxon>Cyanophyceae</taxon>
        <taxon>Coleofasciculales</taxon>
        <taxon>Coleofasciculaceae</taxon>
        <taxon>Coleofasciculus</taxon>
    </lineage>
</organism>
<dbReference type="Proteomes" id="UP000003835">
    <property type="component" value="Unassembled WGS sequence"/>
</dbReference>
<protein>
    <submittedName>
        <fullName evidence="1">Uncharacterized protein</fullName>
    </submittedName>
</protein>
<proteinExistence type="predicted"/>
<gene>
    <name evidence="1" type="ORF">MC7420_7728</name>
</gene>
<name>B4VIS7_9CYAN</name>
<dbReference type="AlphaFoldDB" id="B4VIS7"/>
<reference evidence="1 2" key="1">
    <citation type="submission" date="2008-07" db="EMBL/GenBank/DDBJ databases">
        <authorList>
            <person name="Tandeau de Marsac N."/>
            <person name="Ferriera S."/>
            <person name="Johnson J."/>
            <person name="Kravitz S."/>
            <person name="Beeson K."/>
            <person name="Sutton G."/>
            <person name="Rogers Y.-H."/>
            <person name="Friedman R."/>
            <person name="Frazier M."/>
            <person name="Venter J.C."/>
        </authorList>
    </citation>
    <scope>NUCLEOTIDE SEQUENCE [LARGE SCALE GENOMIC DNA]</scope>
    <source>
        <strain evidence="1 2">PCC 7420</strain>
    </source>
</reference>
<dbReference type="HOGENOM" id="CLU_3116715_0_0_3"/>